<reference evidence="1 2" key="1">
    <citation type="submission" date="2013-10" db="EMBL/GenBank/DDBJ databases">
        <title>The Genome Sequence of Acinetobacter brisouii CIP 110357.</title>
        <authorList>
            <consortium name="The Broad Institute Genomics Platform"/>
            <consortium name="The Broad Institute Genome Sequencing Center for Infectious Disease"/>
            <person name="Cerqueira G."/>
            <person name="Feldgarden M."/>
            <person name="Courvalin P."/>
            <person name="Grillot-Courvalin C."/>
            <person name="Clermont D."/>
            <person name="Rocha E."/>
            <person name="Yoon E.-J."/>
            <person name="Nemec A."/>
            <person name="Young S.K."/>
            <person name="Zeng Q."/>
            <person name="Gargeya S."/>
            <person name="Fitzgerald M."/>
            <person name="Abouelleil A."/>
            <person name="Alvarado L."/>
            <person name="Berlin A.M."/>
            <person name="Chapman S.B."/>
            <person name="Gainer-Dewar J."/>
            <person name="Goldberg J."/>
            <person name="Gnerre S."/>
            <person name="Griggs A."/>
            <person name="Gujja S."/>
            <person name="Hansen M."/>
            <person name="Howarth C."/>
            <person name="Imamovic A."/>
            <person name="Ireland A."/>
            <person name="Larimer J."/>
            <person name="McCowan C."/>
            <person name="Murphy C."/>
            <person name="Pearson M."/>
            <person name="Poon T.W."/>
            <person name="Priest M."/>
            <person name="Roberts A."/>
            <person name="Saif S."/>
            <person name="Shea T."/>
            <person name="Sykes S."/>
            <person name="Wortman J."/>
            <person name="Nusbaum C."/>
            <person name="Birren B."/>
        </authorList>
    </citation>
    <scope>NUCLEOTIDE SEQUENCE [LARGE SCALE GENOMIC DNA]</scope>
    <source>
        <strain evidence="1 2">CIP 110357</strain>
    </source>
</reference>
<accession>V2UQZ0</accession>
<evidence type="ECO:0000313" key="1">
    <source>
        <dbReference type="EMBL" id="ESK52387.1"/>
    </source>
</evidence>
<dbReference type="HOGENOM" id="CLU_2406579_0_0_6"/>
<sequence>MYKATLCGFKHIQGFSIARHSITKIKSVHLADHVALRKGGVPHLELEPIGTSTQQHELLHIRGVLSHAAVMWEMDIDLNGFDKVTAQLRQTR</sequence>
<gene>
    <name evidence="1" type="ORF">P255_00538</name>
</gene>
<name>V2UQZ0_9GAMM</name>
<keyword evidence="2" id="KW-1185">Reference proteome</keyword>
<proteinExistence type="predicted"/>
<dbReference type="EMBL" id="AYEU01000003">
    <property type="protein sequence ID" value="ESK52387.1"/>
    <property type="molecule type" value="Genomic_DNA"/>
</dbReference>
<evidence type="ECO:0000313" key="2">
    <source>
        <dbReference type="Proteomes" id="UP000018418"/>
    </source>
</evidence>
<organism evidence="1 2">
    <name type="scientific">Acinetobacter brisouii CIP 110357</name>
    <dbReference type="NCBI Taxonomy" id="1341683"/>
    <lineage>
        <taxon>Bacteria</taxon>
        <taxon>Pseudomonadati</taxon>
        <taxon>Pseudomonadota</taxon>
        <taxon>Gammaproteobacteria</taxon>
        <taxon>Moraxellales</taxon>
        <taxon>Moraxellaceae</taxon>
        <taxon>Acinetobacter</taxon>
    </lineage>
</organism>
<dbReference type="Proteomes" id="UP000018418">
    <property type="component" value="Unassembled WGS sequence"/>
</dbReference>
<dbReference type="AlphaFoldDB" id="V2UQZ0"/>
<comment type="caution">
    <text evidence="1">The sequence shown here is derived from an EMBL/GenBank/DDBJ whole genome shotgun (WGS) entry which is preliminary data.</text>
</comment>
<dbReference type="PATRIC" id="fig|1341683.3.peg.531"/>
<protein>
    <submittedName>
        <fullName evidence="1">Uncharacterized protein</fullName>
    </submittedName>
</protein>